<organism evidence="2 3">
    <name type="scientific">Cyclotella atomus</name>
    <dbReference type="NCBI Taxonomy" id="382360"/>
    <lineage>
        <taxon>Eukaryota</taxon>
        <taxon>Sar</taxon>
        <taxon>Stramenopiles</taxon>
        <taxon>Ochrophyta</taxon>
        <taxon>Bacillariophyta</taxon>
        <taxon>Coscinodiscophyceae</taxon>
        <taxon>Thalassiosirophycidae</taxon>
        <taxon>Stephanodiscales</taxon>
        <taxon>Stephanodiscaceae</taxon>
        <taxon>Cyclotella</taxon>
    </lineage>
</organism>
<feature type="region of interest" description="Disordered" evidence="1">
    <location>
        <begin position="1"/>
        <end position="279"/>
    </location>
</feature>
<dbReference type="EMBL" id="JALLPJ020000918">
    <property type="protein sequence ID" value="KAL3779793.1"/>
    <property type="molecule type" value="Genomic_DNA"/>
</dbReference>
<accession>A0ABD3NWS2</accession>
<feature type="compositionally biased region" description="Basic and acidic residues" evidence="1">
    <location>
        <begin position="269"/>
        <end position="279"/>
    </location>
</feature>
<evidence type="ECO:0000313" key="3">
    <source>
        <dbReference type="Proteomes" id="UP001530400"/>
    </source>
</evidence>
<sequence length="961" mass="103454">MAGNMEDILMGGGSDSDDSDDNNSKKSGAPKPGGSSSGRTAAPPASSAPPPSKSELTNRLKNLYASPSNAAAQSGGGSASVAPNALPRGAIQVPGGLPNRPPPQQAPAPSGYGRSMPPPAAQPPQPQQQPPPPGYHPSNHVPAPLPKGRSTARSAPPPNRMASVPQGQYPQQPHHPSQQPPPGYHPSSGSRPLSSSQYPQQHHQSAPRSSSSRQSMPPQHMQQPPPSQAQQRPSMTQQQMQMKQQQMKEQQMKQQQPHSSSSSASGGKELTEQEKKEKEKFLMFTRVLMKYLEQRDKEMHQKAKAQIKECYEKNKLGDPMFKSLTQSMKARLRATVGELYWKKAHDYLEHFFRQKTQKKDENGQPVPTSSSGRSPSQSPALSSSNNPGSSRSASQPSSSRHLTQSQQAAAMKMPLPNSGRSSIGGTNAAASSSAAGASVSSASSAPLTSSEAIAAAKEKADKEQKAKAEKNRRRREAAKKKKEDEAAAALAARKAQTDAGTGIGLPLIAPLNPSAATMLGSTPGATPSTIGTSSISTAVSVASKKDKDSKTKKTLKHSSSISSAGSLKKKAPATKEFCQDMDQLDHAVLIDVKSLPNLLAKEFISDVNLNEEQRKLLYGDNRQQFKVKQITDAAAKLMSSDELGAKLKEKGVPPLVLSVPNMYTGWGAKNVVSTRIAWSKVRLPERENIMIEREKDAAEKAIREKPMGEPGQDKMDTYDPTPITAVSMTTDETQSSAAVEATSTNVKDVPILKLEDDTTNHVWYNEARASQDPALALLSEATELYLKSAIEKAIGNARLRQNLDGVRLWNTLQSYTNPKYAGADCAPPAVIRLGCDVRRQVALAEGNAAKIYQRMEEAISRQNDNFHTDSADLDPNTMILESTSMADLSRKPPLKSAEKNADVEAKRKFEVYGGKHSNEPPLGRVPKQAKVLLQDMAIGSMGNRSATNRARKMDMMATLFS</sequence>
<feature type="compositionally biased region" description="Pro residues" evidence="1">
    <location>
        <begin position="116"/>
        <end position="135"/>
    </location>
</feature>
<feature type="compositionally biased region" description="Basic residues" evidence="1">
    <location>
        <begin position="470"/>
        <end position="480"/>
    </location>
</feature>
<reference evidence="2 3" key="1">
    <citation type="submission" date="2024-10" db="EMBL/GenBank/DDBJ databases">
        <title>Updated reference genomes for cyclostephanoid diatoms.</title>
        <authorList>
            <person name="Roberts W.R."/>
            <person name="Alverson A.J."/>
        </authorList>
    </citation>
    <scope>NUCLEOTIDE SEQUENCE [LARGE SCALE GENOMIC DNA]</scope>
    <source>
        <strain evidence="2 3">AJA010-31</strain>
    </source>
</reference>
<feature type="region of interest" description="Disordered" evidence="1">
    <location>
        <begin position="354"/>
        <end position="495"/>
    </location>
</feature>
<evidence type="ECO:0000313" key="2">
    <source>
        <dbReference type="EMBL" id="KAL3779793.1"/>
    </source>
</evidence>
<feature type="compositionally biased region" description="Basic and acidic residues" evidence="1">
    <location>
        <begin position="456"/>
        <end position="469"/>
    </location>
</feature>
<feature type="compositionally biased region" description="Low complexity" evidence="1">
    <location>
        <begin position="25"/>
        <end position="45"/>
    </location>
</feature>
<feature type="compositionally biased region" description="Low complexity" evidence="1">
    <location>
        <begin position="185"/>
        <end position="265"/>
    </location>
</feature>
<dbReference type="AlphaFoldDB" id="A0ABD3NWS2"/>
<evidence type="ECO:0000256" key="1">
    <source>
        <dbReference type="SAM" id="MobiDB-lite"/>
    </source>
</evidence>
<feature type="region of interest" description="Disordered" evidence="1">
    <location>
        <begin position="541"/>
        <end position="567"/>
    </location>
</feature>
<feature type="compositionally biased region" description="Low complexity" evidence="1">
    <location>
        <begin position="428"/>
        <end position="455"/>
    </location>
</feature>
<feature type="compositionally biased region" description="Low complexity" evidence="1">
    <location>
        <begin position="365"/>
        <end position="399"/>
    </location>
</feature>
<keyword evidence="3" id="KW-1185">Reference proteome</keyword>
<feature type="compositionally biased region" description="Low complexity" evidence="1">
    <location>
        <begin position="165"/>
        <end position="177"/>
    </location>
</feature>
<comment type="caution">
    <text evidence="2">The sequence shown here is derived from an EMBL/GenBank/DDBJ whole genome shotgun (WGS) entry which is preliminary data.</text>
</comment>
<feature type="compositionally biased region" description="Low complexity" evidence="1">
    <location>
        <begin position="557"/>
        <end position="566"/>
    </location>
</feature>
<gene>
    <name evidence="2" type="ORF">ACHAWO_010021</name>
</gene>
<name>A0ABD3NWS2_9STRA</name>
<dbReference type="Proteomes" id="UP001530400">
    <property type="component" value="Unassembled WGS sequence"/>
</dbReference>
<protein>
    <submittedName>
        <fullName evidence="2">Uncharacterized protein</fullName>
    </submittedName>
</protein>
<proteinExistence type="predicted"/>